<dbReference type="SUPFAM" id="SSF52540">
    <property type="entry name" value="P-loop containing nucleoside triphosphate hydrolases"/>
    <property type="match status" value="2"/>
</dbReference>
<dbReference type="Proteomes" id="UP000885931">
    <property type="component" value="Unassembled WGS sequence"/>
</dbReference>
<evidence type="ECO:0000259" key="11">
    <source>
        <dbReference type="PROSITE" id="PS51712"/>
    </source>
</evidence>
<dbReference type="PRINTS" id="PR00326">
    <property type="entry name" value="GTP1OBG"/>
</dbReference>
<accession>A0A7C1BG57</accession>
<dbReference type="CDD" id="cd01894">
    <property type="entry name" value="EngA1"/>
    <property type="match status" value="1"/>
</dbReference>
<sequence length="428" mass="48523">MNKIPLVAIVGRVNVGKSTLFNRIIGKPLALVDERPGLTRDRLRKRVEWEGLSFEIMDTGGLFSPDEDQLSEYLRRNIEKGVEEADLVIFLVDLKKGITPYDMEIAEWLRKKGKKVILAANKADVKDKDVLEFTALGFGEPVAISSAHGIGVPELLDRIVEELRRQGYRSAPEVVKADKTRVSILGRPNVGKSSLLNALVGEEVALTSPIPGTTRDSVDVETEDLIIIDTAGIKRKYKDEIEYYAHIRSRRSLRYAEVGIVVIDATDEITRLDKKIINLVIEEGRGLVVAINKIDLLDKERRRELLPYVSGELAFVYFAPKVFTSARTGEGIELLREMAKKVRDEGYKKIQEGDLLSALEEAANRLAPPTEIYSFKQVASKPPTFKIVSRREIPAHYLRFLERFLREKFDFLGNPILFRQVRPRRKKD</sequence>
<comment type="similarity">
    <text evidence="1 8 9 10">Belongs to the TRAFAC class TrmE-Era-EngA-EngB-Septin-like GTPase superfamily. EngA (Der) GTPase family.</text>
</comment>
<dbReference type="PANTHER" id="PTHR43834:SF6">
    <property type="entry name" value="GTPASE DER"/>
    <property type="match status" value="1"/>
</dbReference>
<dbReference type="Pfam" id="PF14714">
    <property type="entry name" value="KH_dom-like"/>
    <property type="match status" value="1"/>
</dbReference>
<name>A0A7C1BG57_UNCW3</name>
<dbReference type="PROSITE" id="PS51712">
    <property type="entry name" value="G_ENGA"/>
    <property type="match status" value="1"/>
</dbReference>
<dbReference type="Pfam" id="PF01926">
    <property type="entry name" value="MMR_HSR1"/>
    <property type="match status" value="2"/>
</dbReference>
<gene>
    <name evidence="8 12" type="primary">der</name>
    <name evidence="12" type="ORF">ENG67_04055</name>
</gene>
<evidence type="ECO:0000256" key="2">
    <source>
        <dbReference type="ARBA" id="ARBA00020953"/>
    </source>
</evidence>
<keyword evidence="3 8" id="KW-0690">Ribosome biogenesis</keyword>
<dbReference type="NCBIfam" id="TIGR00231">
    <property type="entry name" value="small_GTP"/>
    <property type="match status" value="2"/>
</dbReference>
<keyword evidence="5 8" id="KW-0547">Nucleotide-binding</keyword>
<dbReference type="InterPro" id="IPR031166">
    <property type="entry name" value="G_ENGA"/>
</dbReference>
<evidence type="ECO:0000256" key="9">
    <source>
        <dbReference type="PROSITE-ProRule" id="PRU01049"/>
    </source>
</evidence>
<dbReference type="CDD" id="cd01895">
    <property type="entry name" value="EngA2"/>
    <property type="match status" value="1"/>
</dbReference>
<evidence type="ECO:0000256" key="8">
    <source>
        <dbReference type="HAMAP-Rule" id="MF_00195"/>
    </source>
</evidence>
<dbReference type="AlphaFoldDB" id="A0A7C1BG57"/>
<keyword evidence="4 10" id="KW-0677">Repeat</keyword>
<dbReference type="InterPro" id="IPR006073">
    <property type="entry name" value="GTP-bd"/>
</dbReference>
<evidence type="ECO:0000256" key="1">
    <source>
        <dbReference type="ARBA" id="ARBA00008279"/>
    </source>
</evidence>
<feature type="binding site" evidence="8">
    <location>
        <begin position="186"/>
        <end position="193"/>
    </location>
    <ligand>
        <name>GTP</name>
        <dbReference type="ChEBI" id="CHEBI:37565"/>
        <label>2</label>
    </ligand>
</feature>
<evidence type="ECO:0000256" key="5">
    <source>
        <dbReference type="ARBA" id="ARBA00022741"/>
    </source>
</evidence>
<evidence type="ECO:0000256" key="3">
    <source>
        <dbReference type="ARBA" id="ARBA00022517"/>
    </source>
</evidence>
<organism evidence="12">
    <name type="scientific">candidate division WOR-3 bacterium</name>
    <dbReference type="NCBI Taxonomy" id="2052148"/>
    <lineage>
        <taxon>Bacteria</taxon>
        <taxon>Bacteria division WOR-3</taxon>
    </lineage>
</organism>
<feature type="binding site" evidence="8">
    <location>
        <begin position="229"/>
        <end position="233"/>
    </location>
    <ligand>
        <name>GTP</name>
        <dbReference type="ChEBI" id="CHEBI:37565"/>
        <label>2</label>
    </ligand>
</feature>
<comment type="caution">
    <text evidence="12">The sequence shown here is derived from an EMBL/GenBank/DDBJ whole genome shotgun (WGS) entry which is preliminary data.</text>
</comment>
<reference evidence="12" key="1">
    <citation type="journal article" date="2020" name="mSystems">
        <title>Genome- and Community-Level Interaction Insights into Carbon Utilization and Element Cycling Functions of Hydrothermarchaeota in Hydrothermal Sediment.</title>
        <authorList>
            <person name="Zhou Z."/>
            <person name="Liu Y."/>
            <person name="Xu W."/>
            <person name="Pan J."/>
            <person name="Luo Z.H."/>
            <person name="Li M."/>
        </authorList>
    </citation>
    <scope>NUCLEOTIDE SEQUENCE [LARGE SCALE GENOMIC DNA]</scope>
    <source>
        <strain evidence="12">HyVt-237</strain>
    </source>
</reference>
<dbReference type="InterPro" id="IPR027417">
    <property type="entry name" value="P-loop_NTPase"/>
</dbReference>
<dbReference type="NCBIfam" id="TIGR03594">
    <property type="entry name" value="GTPase_EngA"/>
    <property type="match status" value="1"/>
</dbReference>
<feature type="binding site" evidence="8">
    <location>
        <begin position="292"/>
        <end position="295"/>
    </location>
    <ligand>
        <name>GTP</name>
        <dbReference type="ChEBI" id="CHEBI:37565"/>
        <label>2</label>
    </ligand>
</feature>
<evidence type="ECO:0000256" key="7">
    <source>
        <dbReference type="ARBA" id="ARBA00032345"/>
    </source>
</evidence>
<comment type="subunit">
    <text evidence="8">Associates with the 50S ribosomal subunit.</text>
</comment>
<comment type="function">
    <text evidence="8 10">GTPase that plays an essential role in the late steps of ribosome biogenesis.</text>
</comment>
<keyword evidence="6 8" id="KW-0342">GTP-binding</keyword>
<feature type="binding site" evidence="8">
    <location>
        <begin position="121"/>
        <end position="124"/>
    </location>
    <ligand>
        <name>GTP</name>
        <dbReference type="ChEBI" id="CHEBI:37565"/>
        <label>1</label>
    </ligand>
</feature>
<feature type="binding site" evidence="8">
    <location>
        <begin position="11"/>
        <end position="18"/>
    </location>
    <ligand>
        <name>GTP</name>
        <dbReference type="ChEBI" id="CHEBI:37565"/>
        <label>1</label>
    </ligand>
</feature>
<feature type="domain" description="EngA-type G" evidence="11">
    <location>
        <begin position="5"/>
        <end position="167"/>
    </location>
</feature>
<dbReference type="InterPro" id="IPR015946">
    <property type="entry name" value="KH_dom-like_a/b"/>
</dbReference>
<dbReference type="PANTHER" id="PTHR43834">
    <property type="entry name" value="GTPASE DER"/>
    <property type="match status" value="1"/>
</dbReference>
<evidence type="ECO:0000256" key="4">
    <source>
        <dbReference type="ARBA" id="ARBA00022737"/>
    </source>
</evidence>
<dbReference type="InterPro" id="IPR032859">
    <property type="entry name" value="KH_dom-like"/>
</dbReference>
<dbReference type="GO" id="GO:0005525">
    <property type="term" value="F:GTP binding"/>
    <property type="evidence" value="ECO:0007669"/>
    <property type="project" value="UniProtKB-UniRule"/>
</dbReference>
<protein>
    <recommendedName>
        <fullName evidence="2 8">GTPase Der</fullName>
    </recommendedName>
    <alternativeName>
        <fullName evidence="7 8">GTP-binding protein EngA</fullName>
    </alternativeName>
</protein>
<evidence type="ECO:0000256" key="10">
    <source>
        <dbReference type="RuleBase" id="RU004481"/>
    </source>
</evidence>
<dbReference type="Gene3D" id="3.30.300.20">
    <property type="match status" value="1"/>
</dbReference>
<dbReference type="InterPro" id="IPR005225">
    <property type="entry name" value="Small_GTP-bd"/>
</dbReference>
<dbReference type="Gene3D" id="3.40.50.300">
    <property type="entry name" value="P-loop containing nucleotide triphosphate hydrolases"/>
    <property type="match status" value="2"/>
</dbReference>
<proteinExistence type="inferred from homology"/>
<feature type="binding site" evidence="8">
    <location>
        <begin position="58"/>
        <end position="62"/>
    </location>
    <ligand>
        <name>GTP</name>
        <dbReference type="ChEBI" id="CHEBI:37565"/>
        <label>1</label>
    </ligand>
</feature>
<dbReference type="HAMAP" id="MF_00195">
    <property type="entry name" value="GTPase_Der"/>
    <property type="match status" value="1"/>
</dbReference>
<dbReference type="PIRSF" id="PIRSF006485">
    <property type="entry name" value="GTP-binding_EngA"/>
    <property type="match status" value="1"/>
</dbReference>
<evidence type="ECO:0000313" key="12">
    <source>
        <dbReference type="EMBL" id="HDM90368.1"/>
    </source>
</evidence>
<evidence type="ECO:0000256" key="6">
    <source>
        <dbReference type="ARBA" id="ARBA00023134"/>
    </source>
</evidence>
<dbReference type="EMBL" id="DRBW01000162">
    <property type="protein sequence ID" value="HDM90368.1"/>
    <property type="molecule type" value="Genomic_DNA"/>
</dbReference>
<dbReference type="InterPro" id="IPR016484">
    <property type="entry name" value="GTPase_Der"/>
</dbReference>
<dbReference type="GO" id="GO:0042254">
    <property type="term" value="P:ribosome biogenesis"/>
    <property type="evidence" value="ECO:0007669"/>
    <property type="project" value="UniProtKB-KW"/>
</dbReference>